<accession>B4FYQ6</accession>
<dbReference type="EMBL" id="BT042244">
    <property type="protein sequence ID" value="ACF87249.1"/>
    <property type="molecule type" value="mRNA"/>
</dbReference>
<evidence type="ECO:0000313" key="1">
    <source>
        <dbReference type="EMBL" id="ACF87249.1"/>
    </source>
</evidence>
<name>B4FYQ6_MAIZE</name>
<proteinExistence type="evidence at transcript level"/>
<reference evidence="1" key="1">
    <citation type="journal article" date="2009" name="PLoS Genet.">
        <title>Sequencing, mapping, and analysis of 27,455 maize full-length cDNAs.</title>
        <authorList>
            <person name="Soderlund C."/>
            <person name="Descour A."/>
            <person name="Kudrna D."/>
            <person name="Bomhoff M."/>
            <person name="Boyd L."/>
            <person name="Currie J."/>
            <person name="Angelova A."/>
            <person name="Collura K."/>
            <person name="Wissotski M."/>
            <person name="Ashley E."/>
            <person name="Morrow D."/>
            <person name="Fernandes J."/>
            <person name="Walbot V."/>
            <person name="Yu Y."/>
        </authorList>
    </citation>
    <scope>NUCLEOTIDE SEQUENCE</scope>
    <source>
        <strain evidence="1">B73</strain>
    </source>
</reference>
<dbReference type="AlphaFoldDB" id="B4FYQ6"/>
<protein>
    <submittedName>
        <fullName evidence="1">Uncharacterized protein</fullName>
    </submittedName>
</protein>
<organism evidence="1">
    <name type="scientific">Zea mays</name>
    <name type="common">Maize</name>
    <dbReference type="NCBI Taxonomy" id="4577"/>
    <lineage>
        <taxon>Eukaryota</taxon>
        <taxon>Viridiplantae</taxon>
        <taxon>Streptophyta</taxon>
        <taxon>Embryophyta</taxon>
        <taxon>Tracheophyta</taxon>
        <taxon>Spermatophyta</taxon>
        <taxon>Magnoliopsida</taxon>
        <taxon>Liliopsida</taxon>
        <taxon>Poales</taxon>
        <taxon>Poaceae</taxon>
        <taxon>PACMAD clade</taxon>
        <taxon>Panicoideae</taxon>
        <taxon>Andropogonodae</taxon>
        <taxon>Andropogoneae</taxon>
        <taxon>Tripsacinae</taxon>
        <taxon>Zea</taxon>
    </lineage>
</organism>
<sequence length="28" mass="3131">MLWSLAVSQAIPVGLNCSTFEWIMQCSD</sequence>